<dbReference type="Gene3D" id="2.30.30.110">
    <property type="match status" value="1"/>
</dbReference>
<dbReference type="SUPFAM" id="SSF53383">
    <property type="entry name" value="PLP-dependent transferases"/>
    <property type="match status" value="1"/>
</dbReference>
<dbReference type="PANTHER" id="PTHR30244">
    <property type="entry name" value="TRANSAMINASE"/>
    <property type="match status" value="1"/>
</dbReference>
<dbReference type="Pfam" id="PF01041">
    <property type="entry name" value="DegT_DnrJ_EryC1"/>
    <property type="match status" value="1"/>
</dbReference>
<sequence length="554" mass="63134">MALKHRVGELVLLSFPYTNYNESKVRPAVIISDNNIDNYGRKDYIVAYITTEMDNYVFSEFSLKFNNNDLDSGTVKKESLIRVDKNIPIEDTQILKSNVARLKKEKIDEILKIWSKLVTKNYYNSIHKPSHLSEFIPGKSRINYAGRVFDEKEMINLVDSSLDFWLTTGRYAERFEKEFAKFLGIKHCSLTNSGSSANLLAFMALTSPSLRERSIKKGDEVITVAAGFPTTVSPIIQYGAVPVFVDVTFPTYNIDCNQLESAISEKTKAIMVAHTLGNPFDLSTVKDFCDKHNLWLIEDNCDALGSRYLYKGNWRFTGSIGHIGTSSFYPPHHMTMGEGGAVYTNDTRIKRLVESFRDWGRDCWCSSGHDNTCGNRFGQQFGELPYGYDHKYVYSHFGYNLKVTDMQAAIGCAQLEKLPSFIDARKKNWKILREGLADLADKFILPEPTEGSDPSWFGFLLTVKENAGFTRDALINHLESNRIQTRMLFAGNLIKHPCFDEMRKSGNGYRVIGELTNTDRIMRDSFWVGVYPEMTTDMLEFVIQQIYKFGHGSN</sequence>
<evidence type="ECO:0000313" key="5">
    <source>
        <dbReference type="EMBL" id="PIP39240.1"/>
    </source>
</evidence>
<evidence type="ECO:0000256" key="2">
    <source>
        <dbReference type="ARBA" id="ARBA00022898"/>
    </source>
</evidence>
<dbReference type="InterPro" id="IPR015421">
    <property type="entry name" value="PyrdxlP-dep_Trfase_major"/>
</dbReference>
<evidence type="ECO:0000313" key="6">
    <source>
        <dbReference type="Proteomes" id="UP000231067"/>
    </source>
</evidence>
<name>A0A2H0A374_9BACT</name>
<comment type="caution">
    <text evidence="5">The sequence shown here is derived from an EMBL/GenBank/DDBJ whole genome shotgun (WGS) entry which is preliminary data.</text>
</comment>
<dbReference type="InterPro" id="IPR011067">
    <property type="entry name" value="Plasmid_toxin/cell-grow_inhib"/>
</dbReference>
<dbReference type="GO" id="GO:0000271">
    <property type="term" value="P:polysaccharide biosynthetic process"/>
    <property type="evidence" value="ECO:0007669"/>
    <property type="project" value="TreeGrafter"/>
</dbReference>
<proteinExistence type="inferred from homology"/>
<dbReference type="FunFam" id="3.40.640.10:FF:000079">
    <property type="entry name" value="LPS biosynthesis protein"/>
    <property type="match status" value="1"/>
</dbReference>
<organism evidence="5 6">
    <name type="scientific">Candidatus Desantisbacteria bacterium CG23_combo_of_CG06-09_8_20_14_all_40_23</name>
    <dbReference type="NCBI Taxonomy" id="1974550"/>
    <lineage>
        <taxon>Bacteria</taxon>
        <taxon>Candidatus Desantisiibacteriota</taxon>
    </lineage>
</organism>
<keyword evidence="2 4" id="KW-0663">Pyridoxal phosphate</keyword>
<dbReference type="AlphaFoldDB" id="A0A2H0A374"/>
<dbReference type="InterPro" id="IPR000653">
    <property type="entry name" value="DegT/StrS_aminotransferase"/>
</dbReference>
<dbReference type="Pfam" id="PF02452">
    <property type="entry name" value="PemK_toxin"/>
    <property type="match status" value="1"/>
</dbReference>
<dbReference type="EMBL" id="PCSH01000185">
    <property type="protein sequence ID" value="PIP39240.1"/>
    <property type="molecule type" value="Genomic_DNA"/>
</dbReference>
<dbReference type="Gene3D" id="3.90.1150.10">
    <property type="entry name" value="Aspartate Aminotransferase, domain 1"/>
    <property type="match status" value="1"/>
</dbReference>
<dbReference type="CDD" id="cd00616">
    <property type="entry name" value="AHBA_syn"/>
    <property type="match status" value="1"/>
</dbReference>
<protein>
    <submittedName>
        <fullName evidence="5">Lipopolysaccharide biosynthesis protein RfbH</fullName>
    </submittedName>
</protein>
<comment type="cofactor">
    <cofactor evidence="1">
        <name>pyridoxal 5'-phosphate</name>
        <dbReference type="ChEBI" id="CHEBI:597326"/>
    </cofactor>
</comment>
<evidence type="ECO:0000256" key="1">
    <source>
        <dbReference type="ARBA" id="ARBA00001933"/>
    </source>
</evidence>
<dbReference type="NCBIfam" id="NF011936">
    <property type="entry name" value="PRK15407.1"/>
    <property type="match status" value="1"/>
</dbReference>
<accession>A0A2H0A374</accession>
<dbReference type="Proteomes" id="UP000231067">
    <property type="component" value="Unassembled WGS sequence"/>
</dbReference>
<gene>
    <name evidence="5" type="ORF">COX18_10700</name>
</gene>
<reference evidence="5 6" key="1">
    <citation type="submission" date="2017-09" db="EMBL/GenBank/DDBJ databases">
        <title>Depth-based differentiation of microbial function through sediment-hosted aquifers and enrichment of novel symbionts in the deep terrestrial subsurface.</title>
        <authorList>
            <person name="Probst A.J."/>
            <person name="Ladd B."/>
            <person name="Jarett J.K."/>
            <person name="Geller-Mcgrath D.E."/>
            <person name="Sieber C.M."/>
            <person name="Emerson J.B."/>
            <person name="Anantharaman K."/>
            <person name="Thomas B.C."/>
            <person name="Malmstrom R."/>
            <person name="Stieglmeier M."/>
            <person name="Klingl A."/>
            <person name="Woyke T."/>
            <person name="Ryan C.M."/>
            <person name="Banfield J.F."/>
        </authorList>
    </citation>
    <scope>NUCLEOTIDE SEQUENCE [LARGE SCALE GENOMIC DNA]</scope>
    <source>
        <strain evidence="5">CG23_combo_of_CG06-09_8_20_14_all_40_23</strain>
    </source>
</reference>
<dbReference type="GO" id="GO:0030170">
    <property type="term" value="F:pyridoxal phosphate binding"/>
    <property type="evidence" value="ECO:0007669"/>
    <property type="project" value="TreeGrafter"/>
</dbReference>
<dbReference type="PANTHER" id="PTHR30244:SF34">
    <property type="entry name" value="DTDP-4-AMINO-4,6-DIDEOXYGALACTOSE TRANSAMINASE"/>
    <property type="match status" value="1"/>
</dbReference>
<dbReference type="SUPFAM" id="SSF50118">
    <property type="entry name" value="Cell growth inhibitor/plasmid maintenance toxic component"/>
    <property type="match status" value="1"/>
</dbReference>
<dbReference type="Gene3D" id="3.40.640.10">
    <property type="entry name" value="Type I PLP-dependent aspartate aminotransferase-like (Major domain)"/>
    <property type="match status" value="1"/>
</dbReference>
<dbReference type="GO" id="GO:0003677">
    <property type="term" value="F:DNA binding"/>
    <property type="evidence" value="ECO:0007669"/>
    <property type="project" value="InterPro"/>
</dbReference>
<comment type="similarity">
    <text evidence="3 4">Belongs to the DegT/DnrJ/EryC1 family.</text>
</comment>
<evidence type="ECO:0000256" key="4">
    <source>
        <dbReference type="RuleBase" id="RU004508"/>
    </source>
</evidence>
<evidence type="ECO:0000256" key="3">
    <source>
        <dbReference type="ARBA" id="ARBA00037999"/>
    </source>
</evidence>
<dbReference type="GO" id="GO:0008483">
    <property type="term" value="F:transaminase activity"/>
    <property type="evidence" value="ECO:0007669"/>
    <property type="project" value="TreeGrafter"/>
</dbReference>
<dbReference type="InterPro" id="IPR015424">
    <property type="entry name" value="PyrdxlP-dep_Trfase"/>
</dbReference>
<dbReference type="InterPro" id="IPR003477">
    <property type="entry name" value="PemK-like"/>
</dbReference>
<dbReference type="InterPro" id="IPR015422">
    <property type="entry name" value="PyrdxlP-dep_Trfase_small"/>
</dbReference>